<dbReference type="InterPro" id="IPR010439">
    <property type="entry name" value="MUN_dom"/>
</dbReference>
<evidence type="ECO:0000313" key="3">
    <source>
        <dbReference type="Proteomes" id="UP000494106"/>
    </source>
</evidence>
<dbReference type="EMBL" id="CADEBC010000920">
    <property type="protein sequence ID" value="CAB3262262.1"/>
    <property type="molecule type" value="Genomic_DNA"/>
</dbReference>
<comment type="caution">
    <text evidence="2">The sequence shown here is derived from an EMBL/GenBank/DDBJ whole genome shotgun (WGS) entry which is preliminary data.</text>
</comment>
<dbReference type="Pfam" id="PF06292">
    <property type="entry name" value="MUN"/>
    <property type="match status" value="1"/>
</dbReference>
<dbReference type="GO" id="GO:0019992">
    <property type="term" value="F:diacylglycerol binding"/>
    <property type="evidence" value="ECO:0007669"/>
    <property type="project" value="InterPro"/>
</dbReference>
<dbReference type="GO" id="GO:0016081">
    <property type="term" value="P:synaptic vesicle docking"/>
    <property type="evidence" value="ECO:0007669"/>
    <property type="project" value="TreeGrafter"/>
</dbReference>
<reference evidence="2 3" key="1">
    <citation type="submission" date="2020-04" db="EMBL/GenBank/DDBJ databases">
        <authorList>
            <person name="Wallbank WR R."/>
            <person name="Pardo Diaz C."/>
            <person name="Kozak K."/>
            <person name="Martin S."/>
            <person name="Jiggins C."/>
            <person name="Moest M."/>
            <person name="Warren A I."/>
            <person name="Byers J.R.P. K."/>
            <person name="Montejo-Kovacevich G."/>
            <person name="Yen C E."/>
        </authorList>
    </citation>
    <scope>NUCLEOTIDE SEQUENCE [LARGE SCALE GENOMIC DNA]</scope>
</reference>
<sequence>MDISKEHLSAEKSLTPKQCAVLDAALDTIKLYFHAGGNGLKKTFLEKNQDAAVAEEGSVGEVSLQVDLFTHPGTGEHKITVKVVAANDLKWVIASGMFRPFIEVNLIGPHLADKKRKICDKYGKRGRKQLELFELHVCVRDYCFAREDRLVGVAVMRLADMPNRAHVPAGCLSAPESRWTRPAGTILRILSQRHSDEVAREFVKLKSEMRAEAPTGGQGPS</sequence>
<accession>A0A8S1BSG3</accession>
<dbReference type="Gene3D" id="1.20.58.1100">
    <property type="match status" value="1"/>
</dbReference>
<dbReference type="InterPro" id="IPR014772">
    <property type="entry name" value="Munc13_dom-2"/>
</dbReference>
<dbReference type="GO" id="GO:0099525">
    <property type="term" value="P:presynaptic dense core vesicle exocytosis"/>
    <property type="evidence" value="ECO:0007669"/>
    <property type="project" value="TreeGrafter"/>
</dbReference>
<dbReference type="GO" id="GO:0043195">
    <property type="term" value="C:terminal bouton"/>
    <property type="evidence" value="ECO:0007669"/>
    <property type="project" value="TreeGrafter"/>
</dbReference>
<dbReference type="Proteomes" id="UP000494106">
    <property type="component" value="Unassembled WGS sequence"/>
</dbReference>
<dbReference type="GO" id="GO:0042734">
    <property type="term" value="C:presynaptic membrane"/>
    <property type="evidence" value="ECO:0007669"/>
    <property type="project" value="TreeGrafter"/>
</dbReference>
<dbReference type="GO" id="GO:0016082">
    <property type="term" value="P:synaptic vesicle priming"/>
    <property type="evidence" value="ECO:0007669"/>
    <property type="project" value="TreeGrafter"/>
</dbReference>
<dbReference type="GO" id="GO:0031594">
    <property type="term" value="C:neuromuscular junction"/>
    <property type="evidence" value="ECO:0007669"/>
    <property type="project" value="TreeGrafter"/>
</dbReference>
<dbReference type="GO" id="GO:0035249">
    <property type="term" value="P:synaptic transmission, glutamatergic"/>
    <property type="evidence" value="ECO:0007669"/>
    <property type="project" value="TreeGrafter"/>
</dbReference>
<dbReference type="InterPro" id="IPR035892">
    <property type="entry name" value="C2_domain_sf"/>
</dbReference>
<dbReference type="PANTHER" id="PTHR10480">
    <property type="entry name" value="PROTEIN UNC-13 HOMOLOG"/>
    <property type="match status" value="1"/>
</dbReference>
<dbReference type="GO" id="GO:0017075">
    <property type="term" value="F:syntaxin-1 binding"/>
    <property type="evidence" value="ECO:0007669"/>
    <property type="project" value="TreeGrafter"/>
</dbReference>
<gene>
    <name evidence="2" type="ORF">APLA_LOCUS18275</name>
</gene>
<dbReference type="GO" id="GO:0005516">
    <property type="term" value="F:calmodulin binding"/>
    <property type="evidence" value="ECO:0007669"/>
    <property type="project" value="TreeGrafter"/>
</dbReference>
<feature type="domain" description="MHD2" evidence="1">
    <location>
        <begin position="1"/>
        <end position="71"/>
    </location>
</feature>
<dbReference type="PROSITE" id="PS51259">
    <property type="entry name" value="MHD2"/>
    <property type="match status" value="1"/>
</dbReference>
<dbReference type="GO" id="GO:0030672">
    <property type="term" value="C:synaptic vesicle membrane"/>
    <property type="evidence" value="ECO:0007669"/>
    <property type="project" value="TreeGrafter"/>
</dbReference>
<dbReference type="SUPFAM" id="SSF49562">
    <property type="entry name" value="C2 domain (Calcium/lipid-binding domain, CaLB)"/>
    <property type="match status" value="1"/>
</dbReference>
<dbReference type="PANTHER" id="PTHR10480:SF12">
    <property type="entry name" value="UNC-13, ISOFORM E"/>
    <property type="match status" value="1"/>
</dbReference>
<proteinExistence type="predicted"/>
<organism evidence="2 3">
    <name type="scientific">Arctia plantaginis</name>
    <name type="common">Wood tiger moth</name>
    <name type="synonym">Phalaena plantaginis</name>
    <dbReference type="NCBI Taxonomy" id="874455"/>
    <lineage>
        <taxon>Eukaryota</taxon>
        <taxon>Metazoa</taxon>
        <taxon>Ecdysozoa</taxon>
        <taxon>Arthropoda</taxon>
        <taxon>Hexapoda</taxon>
        <taxon>Insecta</taxon>
        <taxon>Pterygota</taxon>
        <taxon>Neoptera</taxon>
        <taxon>Endopterygota</taxon>
        <taxon>Lepidoptera</taxon>
        <taxon>Glossata</taxon>
        <taxon>Ditrysia</taxon>
        <taxon>Noctuoidea</taxon>
        <taxon>Erebidae</taxon>
        <taxon>Arctiinae</taxon>
        <taxon>Arctia</taxon>
    </lineage>
</organism>
<name>A0A8S1BSG3_ARCPL</name>
<evidence type="ECO:0000259" key="1">
    <source>
        <dbReference type="PROSITE" id="PS51259"/>
    </source>
</evidence>
<dbReference type="AlphaFoldDB" id="A0A8S1BSG3"/>
<keyword evidence="3" id="KW-1185">Reference proteome</keyword>
<dbReference type="OrthoDB" id="10053234at2759"/>
<protein>
    <recommendedName>
        <fullName evidence="1">MHD2 domain-containing protein</fullName>
    </recommendedName>
</protein>
<dbReference type="GO" id="GO:0098831">
    <property type="term" value="C:presynaptic active zone cytoplasmic component"/>
    <property type="evidence" value="ECO:0007669"/>
    <property type="project" value="TreeGrafter"/>
</dbReference>
<evidence type="ECO:0000313" key="2">
    <source>
        <dbReference type="EMBL" id="CAB3262262.1"/>
    </source>
</evidence>
<dbReference type="InterPro" id="IPR027080">
    <property type="entry name" value="Unc-13"/>
</dbReference>
<dbReference type="GO" id="GO:0061789">
    <property type="term" value="P:dense core granule priming"/>
    <property type="evidence" value="ECO:0007669"/>
    <property type="project" value="TreeGrafter"/>
</dbReference>